<sequence length="78" mass="9118">MRKKLMIEKFVRLTKDTYDKETTMVRSKCGEMDDFDSDLANRSMIDNTTMMKIPVSNGAATRSERKRQTARFHYSTSD</sequence>
<name>A0A183IIP8_9BILA</name>
<dbReference type="WBParaSite" id="SBAD_0000365201-mRNA-1">
    <property type="protein sequence ID" value="SBAD_0000365201-mRNA-1"/>
    <property type="gene ID" value="SBAD_0000365201"/>
</dbReference>
<reference evidence="4" key="1">
    <citation type="submission" date="2016-06" db="UniProtKB">
        <authorList>
            <consortium name="WormBaseParasite"/>
        </authorList>
    </citation>
    <scope>IDENTIFICATION</scope>
</reference>
<organism evidence="4">
    <name type="scientific">Soboliphyme baturini</name>
    <dbReference type="NCBI Taxonomy" id="241478"/>
    <lineage>
        <taxon>Eukaryota</taxon>
        <taxon>Metazoa</taxon>
        <taxon>Ecdysozoa</taxon>
        <taxon>Nematoda</taxon>
        <taxon>Enoplea</taxon>
        <taxon>Dorylaimia</taxon>
        <taxon>Dioctophymatida</taxon>
        <taxon>Dioctophymatoidea</taxon>
        <taxon>Soboliphymatidae</taxon>
        <taxon>Soboliphyme</taxon>
    </lineage>
</organism>
<dbReference type="Proteomes" id="UP000270296">
    <property type="component" value="Unassembled WGS sequence"/>
</dbReference>
<protein>
    <submittedName>
        <fullName evidence="4">Ovule protein</fullName>
    </submittedName>
</protein>
<evidence type="ECO:0000313" key="3">
    <source>
        <dbReference type="Proteomes" id="UP000270296"/>
    </source>
</evidence>
<proteinExistence type="predicted"/>
<feature type="region of interest" description="Disordered" evidence="1">
    <location>
        <begin position="57"/>
        <end position="78"/>
    </location>
</feature>
<evidence type="ECO:0000256" key="1">
    <source>
        <dbReference type="SAM" id="MobiDB-lite"/>
    </source>
</evidence>
<dbReference type="AlphaFoldDB" id="A0A183IIP8"/>
<reference evidence="2 3" key="2">
    <citation type="submission" date="2018-11" db="EMBL/GenBank/DDBJ databases">
        <authorList>
            <consortium name="Pathogen Informatics"/>
        </authorList>
    </citation>
    <scope>NUCLEOTIDE SEQUENCE [LARGE SCALE GENOMIC DNA]</scope>
</reference>
<evidence type="ECO:0000313" key="2">
    <source>
        <dbReference type="EMBL" id="VDP01341.1"/>
    </source>
</evidence>
<dbReference type="EMBL" id="UZAM01007777">
    <property type="protein sequence ID" value="VDP01341.1"/>
    <property type="molecule type" value="Genomic_DNA"/>
</dbReference>
<accession>A0A183IIP8</accession>
<keyword evidence="3" id="KW-1185">Reference proteome</keyword>
<evidence type="ECO:0000313" key="4">
    <source>
        <dbReference type="WBParaSite" id="SBAD_0000365201-mRNA-1"/>
    </source>
</evidence>
<gene>
    <name evidence="2" type="ORF">SBAD_LOCUS3493</name>
</gene>